<keyword evidence="3" id="KW-1185">Reference proteome</keyword>
<gene>
    <name evidence="2" type="ORF">GCM10020367_43330</name>
</gene>
<feature type="region of interest" description="Disordered" evidence="1">
    <location>
        <begin position="244"/>
        <end position="271"/>
    </location>
</feature>
<protein>
    <submittedName>
        <fullName evidence="2">VCBS repeat-containing protein</fullName>
    </submittedName>
</protein>
<sequence length="1024" mass="107581">MSHRSRGRRKAGSRSTRTALAALLVGGTLGLTPLGTAYAKDNTPAAPAGSEEHALETAQRTGEPVEVTSARSETSELYAQPNGTLKLTQHTLPVRVKREGKWTPVDTTLAPAGDRIAPKAAAGNVTFSAGGEAPLVVLKDQGRELSLSWPEPLPEPVLDGSKATYPEVFPGVDLSVAASVDGFSQVLTVKTPQAAENPELAAIDFGLRADGLELKKDPESGSLTAVNPAGQTVFATSTARMWDSSTIPMPPSGVPASRSSAAPADGSSADLGAGAKVSEVDVAVTDTKLQLVPDQALLDSPSTTYPVYIDPYFTGQRQAWTIAYKPYPTQSYWNGTNWGGGTTSEARVGYESSTGGTARSFFRIDSTALAGVKVIDAQFQITETHSWSCTAKPVELYLTGSISSSTTWNNQPAWSTRQDSRNYAHGNESYGCPDKAVDFTATDAAVKAAANKWSNITFGLRAPQTAEDNKDTYSWKKFKPDAKLIVEFERKPNPPWSLDTIPSTKTASNDCGNGSTYVTVGNTDVTLKAQVWDPDGGDVNVQFHLWATGKHDVSPGIIFDVKKKVRVLASDPKGATASVVVPKTLLDQHKGASGGQFSWKAQAEDPLDASFASDWTPTTGASGCRFGFDPAGPTVMPTVSSTDYPENTEGALARTPGNFTLGSGGVADVTKYKYSLDRTPPITEAKPTSAGGGVTVSVTPLTPGPHTLYVQSFDAAGNPGLIYPYRFYVKSLGIADKPGDVNGDGMPDFFAVTGGNNLLLYGGTGNGAVATNVVLSSNGSWDGALLTHRGDWTEDGYEDLVVRKSDGKLYYYPNDGIGQFTEDTKQEVIIFPDAEDNLLDPATIKQIISVGDLTPDTEGYTPDFVAVVGDQLWFLPGYTGGTVETGYPIGNGGWGVMTLASPGDVDGDGFTDIIARNTSTGDLWIYHGRSRGDADGDGVPDGGTDPAAFGDPANRTAYATGWTTTARPLITASGDSNADGVPDLWSTTANTTAGLEFVPGRATGLVGTPSVVGTGGWQAMKAIS</sequence>
<proteinExistence type="predicted"/>
<dbReference type="RefSeq" id="WP_345040180.1">
    <property type="nucleotide sequence ID" value="NZ_BAAAYL010000001.1"/>
</dbReference>
<evidence type="ECO:0000313" key="3">
    <source>
        <dbReference type="Proteomes" id="UP001499990"/>
    </source>
</evidence>
<accession>A0ABP6SFC9</accession>
<feature type="compositionally biased region" description="Low complexity" evidence="1">
    <location>
        <begin position="254"/>
        <end position="271"/>
    </location>
</feature>
<dbReference type="Gene3D" id="2.130.10.130">
    <property type="entry name" value="Integrin alpha, N-terminal"/>
    <property type="match status" value="1"/>
</dbReference>
<reference evidence="3" key="1">
    <citation type="journal article" date="2019" name="Int. J. Syst. Evol. Microbiol.">
        <title>The Global Catalogue of Microorganisms (GCM) 10K type strain sequencing project: providing services to taxonomists for standard genome sequencing and annotation.</title>
        <authorList>
            <consortium name="The Broad Institute Genomics Platform"/>
            <consortium name="The Broad Institute Genome Sequencing Center for Infectious Disease"/>
            <person name="Wu L."/>
            <person name="Ma J."/>
        </authorList>
    </citation>
    <scope>NUCLEOTIDE SEQUENCE [LARGE SCALE GENOMIC DNA]</scope>
    <source>
        <strain evidence="3">JCM 9651</strain>
    </source>
</reference>
<dbReference type="InterPro" id="IPR028994">
    <property type="entry name" value="Integrin_alpha_N"/>
</dbReference>
<feature type="region of interest" description="Disordered" evidence="1">
    <location>
        <begin position="41"/>
        <end position="66"/>
    </location>
</feature>
<organism evidence="2 3">
    <name type="scientific">Streptomyces sannanensis</name>
    <dbReference type="NCBI Taxonomy" id="285536"/>
    <lineage>
        <taxon>Bacteria</taxon>
        <taxon>Bacillati</taxon>
        <taxon>Actinomycetota</taxon>
        <taxon>Actinomycetes</taxon>
        <taxon>Kitasatosporales</taxon>
        <taxon>Streptomycetaceae</taxon>
        <taxon>Streptomyces</taxon>
    </lineage>
</organism>
<dbReference type="EMBL" id="BAAAYL010000001">
    <property type="protein sequence ID" value="GAA3375456.1"/>
    <property type="molecule type" value="Genomic_DNA"/>
</dbReference>
<dbReference type="SUPFAM" id="SSF69318">
    <property type="entry name" value="Integrin alpha N-terminal domain"/>
    <property type="match status" value="1"/>
</dbReference>
<name>A0ABP6SFC9_9ACTN</name>
<comment type="caution">
    <text evidence="2">The sequence shown here is derived from an EMBL/GenBank/DDBJ whole genome shotgun (WGS) entry which is preliminary data.</text>
</comment>
<evidence type="ECO:0000313" key="2">
    <source>
        <dbReference type="EMBL" id="GAA3375456.1"/>
    </source>
</evidence>
<evidence type="ECO:0000256" key="1">
    <source>
        <dbReference type="SAM" id="MobiDB-lite"/>
    </source>
</evidence>
<dbReference type="Proteomes" id="UP001499990">
    <property type="component" value="Unassembled WGS sequence"/>
</dbReference>